<dbReference type="Proteomes" id="UP000317998">
    <property type="component" value="Unassembled WGS sequence"/>
</dbReference>
<dbReference type="EMBL" id="VFOM01000001">
    <property type="protein sequence ID" value="TQL48530.1"/>
    <property type="molecule type" value="Genomic_DNA"/>
</dbReference>
<evidence type="ECO:0000256" key="2">
    <source>
        <dbReference type="ARBA" id="ARBA00022475"/>
    </source>
</evidence>
<gene>
    <name evidence="8" type="ORF">FB562_1625</name>
</gene>
<comment type="caution">
    <text evidence="8">The sequence shown here is derived from an EMBL/GenBank/DDBJ whole genome shotgun (WGS) entry which is preliminary data.</text>
</comment>
<name>A0A542YKC8_9MICO</name>
<feature type="transmembrane region" description="Helical" evidence="6">
    <location>
        <begin position="220"/>
        <end position="244"/>
    </location>
</feature>
<evidence type="ECO:0000313" key="9">
    <source>
        <dbReference type="Proteomes" id="UP000317998"/>
    </source>
</evidence>
<dbReference type="InterPro" id="IPR020846">
    <property type="entry name" value="MFS_dom"/>
</dbReference>
<feature type="transmembrane region" description="Helical" evidence="6">
    <location>
        <begin position="373"/>
        <end position="392"/>
    </location>
</feature>
<evidence type="ECO:0000256" key="1">
    <source>
        <dbReference type="ARBA" id="ARBA00004651"/>
    </source>
</evidence>
<feature type="transmembrane region" description="Helical" evidence="6">
    <location>
        <begin position="43"/>
        <end position="65"/>
    </location>
</feature>
<keyword evidence="2" id="KW-1003">Cell membrane</keyword>
<dbReference type="Gene3D" id="1.20.1250.20">
    <property type="entry name" value="MFS general substrate transporter like domains"/>
    <property type="match status" value="1"/>
</dbReference>
<keyword evidence="3 6" id="KW-0812">Transmembrane</keyword>
<dbReference type="GO" id="GO:0022857">
    <property type="term" value="F:transmembrane transporter activity"/>
    <property type="evidence" value="ECO:0007669"/>
    <property type="project" value="InterPro"/>
</dbReference>
<sequence length="409" mass="42349">MARLGRSFGGLWFATGAANLGDGIILFALPLVAIASGATGGQVALITALATLAWPVVGLHAGWVVDHLGSRRILFVTNAVRAVVLGALAVAIALGMLTYPLLAAAAVIYGVAEVLVDTSLFAAIPATITREQSGRANARIEATINVSNDMLGAPLAGALILLGQSVVVGVSSGLYALALIGVGFVRRLTPMPVTAPGAVPSDRRVRAGLVFLWRNRTLRWLTAINATMNLSWAMWMAVMVLYVVAPGPLGASTVEYGLVFTVMAVGGVIASVVYRWLRGALGVRLLLAFDPIATVALVLAPALGANLVVCAAAAFLGGVGSSTWRILNATVRQHVTPVRMLGRAYSAFRAISWGALPAGASIAGIVIELAGLAAVFWVATAVALFALGLYTTMMLRHPIADMDGEPARR</sequence>
<dbReference type="InterPro" id="IPR011701">
    <property type="entry name" value="MFS"/>
</dbReference>
<accession>A0A542YKC8</accession>
<protein>
    <submittedName>
        <fullName evidence="8">Transmembrane secretion effector</fullName>
    </submittedName>
</protein>
<feature type="domain" description="Major facilitator superfamily (MFS) profile" evidence="7">
    <location>
        <begin position="7"/>
        <end position="398"/>
    </location>
</feature>
<reference evidence="8 9" key="1">
    <citation type="submission" date="2019-06" db="EMBL/GenBank/DDBJ databases">
        <title>Sequencing the genomes of 1000 actinobacteria strains.</title>
        <authorList>
            <person name="Klenk H.-P."/>
        </authorList>
    </citation>
    <scope>NUCLEOTIDE SEQUENCE [LARGE SCALE GENOMIC DNA]</scope>
    <source>
        <strain evidence="8 9">DSM 26477</strain>
    </source>
</reference>
<evidence type="ECO:0000256" key="5">
    <source>
        <dbReference type="ARBA" id="ARBA00023136"/>
    </source>
</evidence>
<keyword evidence="9" id="KW-1185">Reference proteome</keyword>
<feature type="transmembrane region" description="Helical" evidence="6">
    <location>
        <begin position="155"/>
        <end position="182"/>
    </location>
</feature>
<dbReference type="CDD" id="cd06173">
    <property type="entry name" value="MFS_MefA_like"/>
    <property type="match status" value="1"/>
</dbReference>
<evidence type="ECO:0000256" key="3">
    <source>
        <dbReference type="ARBA" id="ARBA00022692"/>
    </source>
</evidence>
<evidence type="ECO:0000256" key="6">
    <source>
        <dbReference type="SAM" id="Phobius"/>
    </source>
</evidence>
<organism evidence="8 9">
    <name type="scientific">Homoserinimonas aerilata</name>
    <dbReference type="NCBI Taxonomy" id="1162970"/>
    <lineage>
        <taxon>Bacteria</taxon>
        <taxon>Bacillati</taxon>
        <taxon>Actinomycetota</taxon>
        <taxon>Actinomycetes</taxon>
        <taxon>Micrococcales</taxon>
        <taxon>Microbacteriaceae</taxon>
        <taxon>Homoserinimonas</taxon>
    </lineage>
</organism>
<dbReference type="PROSITE" id="PS50850">
    <property type="entry name" value="MFS"/>
    <property type="match status" value="1"/>
</dbReference>
<dbReference type="PANTHER" id="PTHR23513">
    <property type="entry name" value="INTEGRAL MEMBRANE EFFLUX PROTEIN-RELATED"/>
    <property type="match status" value="1"/>
</dbReference>
<feature type="transmembrane region" description="Helical" evidence="6">
    <location>
        <begin position="281"/>
        <end position="300"/>
    </location>
</feature>
<dbReference type="GO" id="GO:0005886">
    <property type="term" value="C:plasma membrane"/>
    <property type="evidence" value="ECO:0007669"/>
    <property type="project" value="UniProtKB-SubCell"/>
</dbReference>
<keyword evidence="4 6" id="KW-1133">Transmembrane helix</keyword>
<feature type="transmembrane region" description="Helical" evidence="6">
    <location>
        <begin position="306"/>
        <end position="327"/>
    </location>
</feature>
<feature type="transmembrane region" description="Helical" evidence="6">
    <location>
        <begin position="12"/>
        <end position="37"/>
    </location>
</feature>
<keyword evidence="5 6" id="KW-0472">Membrane</keyword>
<dbReference type="RefSeq" id="WP_185740484.1">
    <property type="nucleotide sequence ID" value="NZ_VFOM01000001.1"/>
</dbReference>
<dbReference type="InterPro" id="IPR036259">
    <property type="entry name" value="MFS_trans_sf"/>
</dbReference>
<feature type="transmembrane region" description="Helical" evidence="6">
    <location>
        <begin position="256"/>
        <end position="274"/>
    </location>
</feature>
<evidence type="ECO:0000256" key="4">
    <source>
        <dbReference type="ARBA" id="ARBA00022989"/>
    </source>
</evidence>
<dbReference type="Pfam" id="PF07690">
    <property type="entry name" value="MFS_1"/>
    <property type="match status" value="1"/>
</dbReference>
<feature type="transmembrane region" description="Helical" evidence="6">
    <location>
        <begin position="85"/>
        <end position="112"/>
    </location>
</feature>
<evidence type="ECO:0000313" key="8">
    <source>
        <dbReference type="EMBL" id="TQL48530.1"/>
    </source>
</evidence>
<proteinExistence type="predicted"/>
<dbReference type="AlphaFoldDB" id="A0A542YKC8"/>
<dbReference type="PANTHER" id="PTHR23513:SF6">
    <property type="entry name" value="MAJOR FACILITATOR SUPERFAMILY ASSOCIATED DOMAIN-CONTAINING PROTEIN"/>
    <property type="match status" value="1"/>
</dbReference>
<evidence type="ECO:0000259" key="7">
    <source>
        <dbReference type="PROSITE" id="PS50850"/>
    </source>
</evidence>
<dbReference type="SUPFAM" id="SSF103473">
    <property type="entry name" value="MFS general substrate transporter"/>
    <property type="match status" value="1"/>
</dbReference>
<comment type="subcellular location">
    <subcellularLocation>
        <location evidence="1">Cell membrane</location>
        <topology evidence="1">Multi-pass membrane protein</topology>
    </subcellularLocation>
</comment>
<feature type="transmembrane region" description="Helical" evidence="6">
    <location>
        <begin position="347"/>
        <end position="367"/>
    </location>
</feature>